<evidence type="ECO:0000313" key="2">
    <source>
        <dbReference type="EMBL" id="EIA09441.1"/>
    </source>
</evidence>
<proteinExistence type="predicted"/>
<reference evidence="2 3" key="1">
    <citation type="journal article" date="2014" name="Acta Crystallogr. D">
        <title>Structure-based characterization and antifreeze properties of a hyperactive ice-binding protein from the Antarctic bacterium Flavobacterium frigoris PS1.</title>
        <authorList>
            <person name="Do H."/>
            <person name="Kim S.J."/>
            <person name="Kim H.J."/>
            <person name="Lee J.H."/>
        </authorList>
    </citation>
    <scope>NUCLEOTIDE SEQUENCE [LARGE SCALE GENOMIC DNA]</scope>
    <source>
        <strain evidence="2 3">PS1</strain>
    </source>
</reference>
<dbReference type="eggNOG" id="COG2972">
    <property type="taxonomic scope" value="Bacteria"/>
</dbReference>
<feature type="domain" description="Signal transduction histidine kinase internal region" evidence="1">
    <location>
        <begin position="1"/>
        <end position="35"/>
    </location>
</feature>
<evidence type="ECO:0000313" key="3">
    <source>
        <dbReference type="Proteomes" id="UP000005566"/>
    </source>
</evidence>
<dbReference type="PANTHER" id="PTHR34220:SF7">
    <property type="entry name" value="SENSOR HISTIDINE KINASE YPDA"/>
    <property type="match status" value="1"/>
</dbReference>
<evidence type="ECO:0000259" key="1">
    <source>
        <dbReference type="Pfam" id="PF06580"/>
    </source>
</evidence>
<dbReference type="EMBL" id="AHKF01000015">
    <property type="protein sequence ID" value="EIA09441.1"/>
    <property type="molecule type" value="Genomic_DNA"/>
</dbReference>
<comment type="caution">
    <text evidence="2">The sequence shown here is derived from an EMBL/GenBank/DDBJ whole genome shotgun (WGS) entry which is preliminary data.</text>
</comment>
<dbReference type="Proteomes" id="UP000005566">
    <property type="component" value="Unassembled WGS sequence"/>
</dbReference>
<dbReference type="PANTHER" id="PTHR34220">
    <property type="entry name" value="SENSOR HISTIDINE KINASE YPDA"/>
    <property type="match status" value="1"/>
</dbReference>
<dbReference type="PATRIC" id="fig|1086011.3.peg.1322"/>
<dbReference type="InterPro" id="IPR050640">
    <property type="entry name" value="Bact_2-comp_sensor_kinase"/>
</dbReference>
<dbReference type="GO" id="GO:0016020">
    <property type="term" value="C:membrane"/>
    <property type="evidence" value="ECO:0007669"/>
    <property type="project" value="InterPro"/>
</dbReference>
<dbReference type="Pfam" id="PF06580">
    <property type="entry name" value="His_kinase"/>
    <property type="match status" value="1"/>
</dbReference>
<dbReference type="AlphaFoldDB" id="H7FQ87"/>
<gene>
    <name evidence="2" type="ORF">HJ01_01347</name>
</gene>
<keyword evidence="3" id="KW-1185">Reference proteome</keyword>
<dbReference type="STRING" id="1086011.HJ01_01347"/>
<accession>H7FQ87</accession>
<name>H7FQ87_FLAFP</name>
<dbReference type="GO" id="GO:0000155">
    <property type="term" value="F:phosphorelay sensor kinase activity"/>
    <property type="evidence" value="ECO:0007669"/>
    <property type="project" value="InterPro"/>
</dbReference>
<dbReference type="InterPro" id="IPR010559">
    <property type="entry name" value="Sig_transdc_His_kin_internal"/>
</dbReference>
<protein>
    <submittedName>
        <fullName evidence="2">Two-component system sensor protein</fullName>
    </submittedName>
</protein>
<organism evidence="2 3">
    <name type="scientific">Flavobacterium frigoris (strain PS1)</name>
    <dbReference type="NCBI Taxonomy" id="1086011"/>
    <lineage>
        <taxon>Bacteria</taxon>
        <taxon>Pseudomonadati</taxon>
        <taxon>Bacteroidota</taxon>
        <taxon>Flavobacteriia</taxon>
        <taxon>Flavobacteriales</taxon>
        <taxon>Flavobacteriaceae</taxon>
        <taxon>Flavobacterium</taxon>
    </lineage>
</organism>
<sequence length="90" mass="10733">MRYILYETDNKTVFLGKEINYIKNYIELQKLRLNNIENIFINIHGETRNKYMEPLLLISFIENAFKYGTDYKGVAYVKIKITITDAILDF</sequence>